<reference evidence="1" key="1">
    <citation type="submission" date="2021-02" db="EMBL/GenBank/DDBJ databases">
        <authorList>
            <person name="Nowell W R."/>
        </authorList>
    </citation>
    <scope>NUCLEOTIDE SEQUENCE</scope>
</reference>
<sequence length="54" mass="6369">MSHLSAKIEDPNLLWKYHIVPGRYDDQTLYNMAQTKLNQANPRQMIDLRAQNNL</sequence>
<proteinExistence type="predicted"/>
<gene>
    <name evidence="1" type="ORF">OVN521_LOCUS47927</name>
</gene>
<protein>
    <submittedName>
        <fullName evidence="1">Uncharacterized protein</fullName>
    </submittedName>
</protein>
<evidence type="ECO:0000313" key="1">
    <source>
        <dbReference type="EMBL" id="CAF4686800.1"/>
    </source>
</evidence>
<evidence type="ECO:0000313" key="2">
    <source>
        <dbReference type="Proteomes" id="UP000663866"/>
    </source>
</evidence>
<accession>A0A821HQZ2</accession>
<keyword evidence="2" id="KW-1185">Reference proteome</keyword>
<name>A0A821HQZ2_9BILA</name>
<comment type="caution">
    <text evidence="1">The sequence shown here is derived from an EMBL/GenBank/DDBJ whole genome shotgun (WGS) entry which is preliminary data.</text>
</comment>
<feature type="non-terminal residue" evidence="1">
    <location>
        <position position="54"/>
    </location>
</feature>
<dbReference type="EMBL" id="CAJOBG010096751">
    <property type="protein sequence ID" value="CAF4686800.1"/>
    <property type="molecule type" value="Genomic_DNA"/>
</dbReference>
<dbReference type="Proteomes" id="UP000663866">
    <property type="component" value="Unassembled WGS sequence"/>
</dbReference>
<organism evidence="1 2">
    <name type="scientific">Rotaria magnacalcarata</name>
    <dbReference type="NCBI Taxonomy" id="392030"/>
    <lineage>
        <taxon>Eukaryota</taxon>
        <taxon>Metazoa</taxon>
        <taxon>Spiralia</taxon>
        <taxon>Gnathifera</taxon>
        <taxon>Rotifera</taxon>
        <taxon>Eurotatoria</taxon>
        <taxon>Bdelloidea</taxon>
        <taxon>Philodinida</taxon>
        <taxon>Philodinidae</taxon>
        <taxon>Rotaria</taxon>
    </lineage>
</organism>
<dbReference type="AlphaFoldDB" id="A0A821HQZ2"/>